<evidence type="ECO:0000313" key="2">
    <source>
        <dbReference type="EMBL" id="KAJ1207808.1"/>
    </source>
</evidence>
<dbReference type="Proteomes" id="UP001066276">
    <property type="component" value="Chromosome 1_2"/>
</dbReference>
<comment type="caution">
    <text evidence="2">The sequence shown here is derived from an EMBL/GenBank/DDBJ whole genome shotgun (WGS) entry which is preliminary data.</text>
</comment>
<keyword evidence="1" id="KW-0812">Transmembrane</keyword>
<proteinExistence type="predicted"/>
<dbReference type="EMBL" id="JANPWB010000002">
    <property type="protein sequence ID" value="KAJ1207808.1"/>
    <property type="molecule type" value="Genomic_DNA"/>
</dbReference>
<keyword evidence="3" id="KW-1185">Reference proteome</keyword>
<feature type="transmembrane region" description="Helical" evidence="1">
    <location>
        <begin position="23"/>
        <end position="41"/>
    </location>
</feature>
<keyword evidence="1" id="KW-1133">Transmembrane helix</keyword>
<protein>
    <submittedName>
        <fullName evidence="2">Uncharacterized protein</fullName>
    </submittedName>
</protein>
<sequence length="150" mass="16673">MLFLVVGNFDVALRSSMGLEVNVVFMFFLVVGNLGVAVVCVRKDGEFLLLDNPGEVLCKWLVENIDESGRPITEERDFKAMVLFHHRRELHKLLEDAKAARDNTCFLLNGVNEILFSPKELAAAKGVTKARAGTAALDEEKIDALFGKKH</sequence>
<evidence type="ECO:0000256" key="1">
    <source>
        <dbReference type="SAM" id="Phobius"/>
    </source>
</evidence>
<accession>A0AAV7W2T5</accession>
<evidence type="ECO:0000313" key="3">
    <source>
        <dbReference type="Proteomes" id="UP001066276"/>
    </source>
</evidence>
<name>A0AAV7W2T5_PLEWA</name>
<dbReference type="AlphaFoldDB" id="A0AAV7W2T5"/>
<keyword evidence="1" id="KW-0472">Membrane</keyword>
<gene>
    <name evidence="2" type="ORF">NDU88_003198</name>
</gene>
<reference evidence="2" key="1">
    <citation type="journal article" date="2022" name="bioRxiv">
        <title>Sequencing and chromosome-scale assembly of the giantPleurodeles waltlgenome.</title>
        <authorList>
            <person name="Brown T."/>
            <person name="Elewa A."/>
            <person name="Iarovenko S."/>
            <person name="Subramanian E."/>
            <person name="Araus A.J."/>
            <person name="Petzold A."/>
            <person name="Susuki M."/>
            <person name="Suzuki K.-i.T."/>
            <person name="Hayashi T."/>
            <person name="Toyoda A."/>
            <person name="Oliveira C."/>
            <person name="Osipova E."/>
            <person name="Leigh N.D."/>
            <person name="Simon A."/>
            <person name="Yun M.H."/>
        </authorList>
    </citation>
    <scope>NUCLEOTIDE SEQUENCE</scope>
    <source>
        <strain evidence="2">20211129_DDA</strain>
        <tissue evidence="2">Liver</tissue>
    </source>
</reference>
<organism evidence="2 3">
    <name type="scientific">Pleurodeles waltl</name>
    <name type="common">Iberian ribbed newt</name>
    <dbReference type="NCBI Taxonomy" id="8319"/>
    <lineage>
        <taxon>Eukaryota</taxon>
        <taxon>Metazoa</taxon>
        <taxon>Chordata</taxon>
        <taxon>Craniata</taxon>
        <taxon>Vertebrata</taxon>
        <taxon>Euteleostomi</taxon>
        <taxon>Amphibia</taxon>
        <taxon>Batrachia</taxon>
        <taxon>Caudata</taxon>
        <taxon>Salamandroidea</taxon>
        <taxon>Salamandridae</taxon>
        <taxon>Pleurodelinae</taxon>
        <taxon>Pleurodeles</taxon>
    </lineage>
</organism>